<comment type="caution">
    <text evidence="2">The sequence shown here is derived from an EMBL/GenBank/DDBJ whole genome shotgun (WGS) entry which is preliminary data.</text>
</comment>
<evidence type="ECO:0000313" key="2">
    <source>
        <dbReference type="EMBL" id="HFM97480.1"/>
    </source>
</evidence>
<keyword evidence="1" id="KW-1133">Transmembrane helix</keyword>
<organism evidence="2">
    <name type="scientific">Oscillatoriales cyanobacterium SpSt-418</name>
    <dbReference type="NCBI Taxonomy" id="2282169"/>
    <lineage>
        <taxon>Bacteria</taxon>
        <taxon>Bacillati</taxon>
        <taxon>Cyanobacteriota</taxon>
        <taxon>Cyanophyceae</taxon>
        <taxon>Oscillatoriophycideae</taxon>
        <taxon>Oscillatoriales</taxon>
    </lineage>
</organism>
<feature type="transmembrane region" description="Helical" evidence="1">
    <location>
        <begin position="154"/>
        <end position="171"/>
    </location>
</feature>
<evidence type="ECO:0000256" key="1">
    <source>
        <dbReference type="SAM" id="Phobius"/>
    </source>
</evidence>
<keyword evidence="1" id="KW-0472">Membrane</keyword>
<dbReference type="AlphaFoldDB" id="A0A7C3PGN6"/>
<feature type="transmembrane region" description="Helical" evidence="1">
    <location>
        <begin position="102"/>
        <end position="121"/>
    </location>
</feature>
<accession>A0A7C3PGN6</accession>
<name>A0A7C3PGN6_9CYAN</name>
<keyword evidence="1" id="KW-0812">Transmembrane</keyword>
<proteinExistence type="predicted"/>
<feature type="transmembrane region" description="Helical" evidence="1">
    <location>
        <begin position="12"/>
        <end position="37"/>
    </location>
</feature>
<gene>
    <name evidence="2" type="ORF">ENR64_06870</name>
</gene>
<reference evidence="2" key="1">
    <citation type="journal article" date="2020" name="mSystems">
        <title>Genome- and Community-Level Interaction Insights into Carbon Utilization and Element Cycling Functions of Hydrothermarchaeota in Hydrothermal Sediment.</title>
        <authorList>
            <person name="Zhou Z."/>
            <person name="Liu Y."/>
            <person name="Xu W."/>
            <person name="Pan J."/>
            <person name="Luo Z.H."/>
            <person name="Li M."/>
        </authorList>
    </citation>
    <scope>NUCLEOTIDE SEQUENCE [LARGE SCALE GENOMIC DNA]</scope>
    <source>
        <strain evidence="2">SpSt-418</strain>
    </source>
</reference>
<sequence>MDLRRLHRKTAPILFIPFLLMALTGVIYQIGTSWFGLSNELGSFMMDIHEGKFLGGKLVPVYVLLVGVGLLGMLVTGVVMIKNQRKALQANAKRNVRWFHHLLALIFFLPLLISASTGVAFRVGKAWFGLPARPASILINLHQGAYLGSTLQSIYVLLVGAGLIGLVITGIQMTRTFRKRNLQAPTNS</sequence>
<dbReference type="Pfam" id="PF03929">
    <property type="entry name" value="PepSY_TM"/>
    <property type="match status" value="1"/>
</dbReference>
<dbReference type="EMBL" id="DSRU01000083">
    <property type="protein sequence ID" value="HFM97480.1"/>
    <property type="molecule type" value="Genomic_DNA"/>
</dbReference>
<protein>
    <submittedName>
        <fullName evidence="2">PepSY domain-containing protein</fullName>
    </submittedName>
</protein>
<dbReference type="InterPro" id="IPR005625">
    <property type="entry name" value="PepSY-ass_TM"/>
</dbReference>
<feature type="transmembrane region" description="Helical" evidence="1">
    <location>
        <begin position="61"/>
        <end position="81"/>
    </location>
</feature>